<accession>A0A6G8R6B5</accession>
<dbReference type="KEGG" id="vg:77946829"/>
<protein>
    <submittedName>
        <fullName evidence="1">Uncharacterized protein</fullName>
    </submittedName>
</protein>
<dbReference type="RefSeq" id="YP_010670619.1">
    <property type="nucleotide sequence ID" value="NC_070965.1"/>
</dbReference>
<name>A0A6G8R6B5_9CAUD</name>
<keyword evidence="2" id="KW-1185">Reference proteome</keyword>
<sequence length="49" mass="5930">MKYQLPYQIQCSDREYIILACSHKQAYDKLTSKHPEYMNTSMLIRPMFN</sequence>
<dbReference type="Proteomes" id="UP000501900">
    <property type="component" value="Genome"/>
</dbReference>
<evidence type="ECO:0000313" key="2">
    <source>
        <dbReference type="Proteomes" id="UP000501900"/>
    </source>
</evidence>
<reference evidence="1 2" key="1">
    <citation type="submission" date="2020-03" db="EMBL/GenBank/DDBJ databases">
        <title>The Isolation and Genome Sequence of a Novel Cyanophage S-H34 from the Huanghai Sea, China.</title>
        <authorList>
            <person name="Jiang T."/>
        </authorList>
    </citation>
    <scope>NUCLEOTIDE SEQUENCE [LARGE SCALE GENOMIC DNA]</scope>
</reference>
<proteinExistence type="predicted"/>
<organism evidence="1 2">
    <name type="scientific">Synechococcus phage S-H34</name>
    <dbReference type="NCBI Taxonomy" id="2718942"/>
    <lineage>
        <taxon>Viruses</taxon>
        <taxon>Duplodnaviria</taxon>
        <taxon>Heunggongvirae</taxon>
        <taxon>Uroviricota</taxon>
        <taxon>Caudoviricetes</taxon>
        <taxon>Pantevenvirales</taxon>
        <taxon>Kyanoviridae</taxon>
        <taxon>Makaravirus</taxon>
        <taxon>Makaravirus thirtyfour</taxon>
    </lineage>
</organism>
<dbReference type="GeneID" id="77946829"/>
<evidence type="ECO:0000313" key="1">
    <source>
        <dbReference type="EMBL" id="QIN96951.1"/>
    </source>
</evidence>
<dbReference type="EMBL" id="MT162467">
    <property type="protein sequence ID" value="QIN96951.1"/>
    <property type="molecule type" value="Genomic_DNA"/>
</dbReference>